<keyword evidence="7" id="KW-0539">Nucleus</keyword>
<keyword evidence="6" id="KW-0834">Unfolded protein response</keyword>
<keyword evidence="11" id="KW-1185">Reference proteome</keyword>
<evidence type="ECO:0000256" key="8">
    <source>
        <dbReference type="SAM" id="MobiDB-lite"/>
    </source>
</evidence>
<gene>
    <name evidence="10" type="ORF">P153DRAFT_282681</name>
</gene>
<feature type="compositionally biased region" description="Low complexity" evidence="8">
    <location>
        <begin position="199"/>
        <end position="218"/>
    </location>
</feature>
<evidence type="ECO:0000256" key="6">
    <source>
        <dbReference type="ARBA" id="ARBA00023230"/>
    </source>
</evidence>
<dbReference type="GeneID" id="54403653"/>
<dbReference type="Pfam" id="PF07716">
    <property type="entry name" value="bZIP_2"/>
    <property type="match status" value="1"/>
</dbReference>
<feature type="domain" description="BZIP" evidence="9">
    <location>
        <begin position="106"/>
        <end position="163"/>
    </location>
</feature>
<evidence type="ECO:0000256" key="4">
    <source>
        <dbReference type="ARBA" id="ARBA00023125"/>
    </source>
</evidence>
<dbReference type="RefSeq" id="XP_033527553.1">
    <property type="nucleotide sequence ID" value="XM_033663221.1"/>
</dbReference>
<evidence type="ECO:0000256" key="1">
    <source>
        <dbReference type="ARBA" id="ARBA00004123"/>
    </source>
</evidence>
<reference evidence="10" key="1">
    <citation type="journal article" date="2020" name="Stud. Mycol.">
        <title>101 Dothideomycetes genomes: a test case for predicting lifestyles and emergence of pathogens.</title>
        <authorList>
            <person name="Haridas S."/>
            <person name="Albert R."/>
            <person name="Binder M."/>
            <person name="Bloem J."/>
            <person name="Labutti K."/>
            <person name="Salamov A."/>
            <person name="Andreopoulos B."/>
            <person name="Baker S."/>
            <person name="Barry K."/>
            <person name="Bills G."/>
            <person name="Bluhm B."/>
            <person name="Cannon C."/>
            <person name="Castanera R."/>
            <person name="Culley D."/>
            <person name="Daum C."/>
            <person name="Ezra D."/>
            <person name="Gonzalez J."/>
            <person name="Henrissat B."/>
            <person name="Kuo A."/>
            <person name="Liang C."/>
            <person name="Lipzen A."/>
            <person name="Lutzoni F."/>
            <person name="Magnuson J."/>
            <person name="Mondo S."/>
            <person name="Nolan M."/>
            <person name="Ohm R."/>
            <person name="Pangilinan J."/>
            <person name="Park H.-J."/>
            <person name="Ramirez L."/>
            <person name="Alfaro M."/>
            <person name="Sun H."/>
            <person name="Tritt A."/>
            <person name="Yoshinaga Y."/>
            <person name="Zwiers L.-H."/>
            <person name="Turgeon B."/>
            <person name="Goodwin S."/>
            <person name="Spatafora J."/>
            <person name="Crous P."/>
            <person name="Grigoriev I."/>
        </authorList>
    </citation>
    <scope>NUCLEOTIDE SEQUENCE</scope>
    <source>
        <strain evidence="10">CBS 119687</strain>
    </source>
</reference>
<feature type="compositionally biased region" description="Basic and acidic residues" evidence="8">
    <location>
        <begin position="100"/>
        <end position="110"/>
    </location>
</feature>
<dbReference type="InterPro" id="IPR044280">
    <property type="entry name" value="Hac1/HY5"/>
</dbReference>
<dbReference type="InterPro" id="IPR046347">
    <property type="entry name" value="bZIP_sf"/>
</dbReference>
<dbReference type="EMBL" id="ML977499">
    <property type="protein sequence ID" value="KAF2133166.1"/>
    <property type="molecule type" value="Genomic_DNA"/>
</dbReference>
<dbReference type="InterPro" id="IPR004827">
    <property type="entry name" value="bZIP"/>
</dbReference>
<name>A0A6A6ANQ4_9PLEO</name>
<dbReference type="PANTHER" id="PTHR46714:SF6">
    <property type="entry name" value="TRANSCRIPTIONAL ACTIVATOR HAC1"/>
    <property type="match status" value="1"/>
</dbReference>
<feature type="compositionally biased region" description="Polar residues" evidence="8">
    <location>
        <begin position="62"/>
        <end position="72"/>
    </location>
</feature>
<accession>A0A6A6ANQ4</accession>
<keyword evidence="4" id="KW-0238">DNA-binding</keyword>
<organism evidence="10 11">
    <name type="scientific">Dothidotthia symphoricarpi CBS 119687</name>
    <dbReference type="NCBI Taxonomy" id="1392245"/>
    <lineage>
        <taxon>Eukaryota</taxon>
        <taxon>Fungi</taxon>
        <taxon>Dikarya</taxon>
        <taxon>Ascomycota</taxon>
        <taxon>Pezizomycotina</taxon>
        <taxon>Dothideomycetes</taxon>
        <taxon>Pleosporomycetidae</taxon>
        <taxon>Pleosporales</taxon>
        <taxon>Dothidotthiaceae</taxon>
        <taxon>Dothidotthia</taxon>
    </lineage>
</organism>
<keyword evidence="5" id="KW-0804">Transcription</keyword>
<comment type="similarity">
    <text evidence="2">Belongs to the bZIP family.</text>
</comment>
<feature type="compositionally biased region" description="Polar residues" evidence="8">
    <location>
        <begin position="186"/>
        <end position="198"/>
    </location>
</feature>
<dbReference type="PANTHER" id="PTHR46714">
    <property type="entry name" value="TRANSCRIPTIONAL ACTIVATOR HAC1"/>
    <property type="match status" value="1"/>
</dbReference>
<dbReference type="OrthoDB" id="674948at2759"/>
<dbReference type="SMART" id="SM00338">
    <property type="entry name" value="BRLZ"/>
    <property type="match status" value="1"/>
</dbReference>
<feature type="region of interest" description="Disordered" evidence="8">
    <location>
        <begin position="43"/>
        <end position="127"/>
    </location>
</feature>
<sequence length="325" mass="35981">MDQIFDTCFSQTINTPTMMASRPLTPPMTDAVPTTIKMEDLQVPFDVPSPTPSAFTSASQPGGTTPTPSGSESKAVKKRKSWGQVLPEPKTALPPRKRAKTDDEKEQRRIERVKRNRLAAHNSRERKRQEYELLQEEKDKMDADLQYCKQQLAQMKAELEFFRTKYPGEAVESSVVFDPTTSFTTEAPDTICPAQTSTSFPSPESMDSMDSPCDSLSPETPVSFEATLDSDLTQYPAVVLCDLQFDEKPQMENLFDFDQFPEAPASMEPSTGLPDSVDFFGSAFTGHNSNPFPYGFSDGFDAKFSDLQSASGATFVSDEALAADY</sequence>
<dbReference type="SUPFAM" id="SSF57959">
    <property type="entry name" value="Leucine zipper domain"/>
    <property type="match status" value="1"/>
</dbReference>
<evidence type="ECO:0000256" key="3">
    <source>
        <dbReference type="ARBA" id="ARBA00023015"/>
    </source>
</evidence>
<dbReference type="GO" id="GO:0003677">
    <property type="term" value="F:DNA binding"/>
    <property type="evidence" value="ECO:0007669"/>
    <property type="project" value="UniProtKB-KW"/>
</dbReference>
<dbReference type="GO" id="GO:0006986">
    <property type="term" value="P:response to unfolded protein"/>
    <property type="evidence" value="ECO:0007669"/>
    <property type="project" value="UniProtKB-KW"/>
</dbReference>
<dbReference type="GO" id="GO:0045944">
    <property type="term" value="P:positive regulation of transcription by RNA polymerase II"/>
    <property type="evidence" value="ECO:0007669"/>
    <property type="project" value="InterPro"/>
</dbReference>
<dbReference type="PROSITE" id="PS50217">
    <property type="entry name" value="BZIP"/>
    <property type="match status" value="1"/>
</dbReference>
<evidence type="ECO:0000313" key="10">
    <source>
        <dbReference type="EMBL" id="KAF2133166.1"/>
    </source>
</evidence>
<comment type="subcellular location">
    <subcellularLocation>
        <location evidence="1">Nucleus</location>
    </subcellularLocation>
</comment>
<dbReference type="GO" id="GO:0005634">
    <property type="term" value="C:nucleus"/>
    <property type="evidence" value="ECO:0007669"/>
    <property type="project" value="UniProtKB-SubCell"/>
</dbReference>
<dbReference type="Gene3D" id="1.20.5.170">
    <property type="match status" value="1"/>
</dbReference>
<dbReference type="Proteomes" id="UP000799771">
    <property type="component" value="Unassembled WGS sequence"/>
</dbReference>
<keyword evidence="3" id="KW-0805">Transcription regulation</keyword>
<evidence type="ECO:0000313" key="11">
    <source>
        <dbReference type="Proteomes" id="UP000799771"/>
    </source>
</evidence>
<protein>
    <recommendedName>
        <fullName evidence="9">BZIP domain-containing protein</fullName>
    </recommendedName>
</protein>
<dbReference type="AlphaFoldDB" id="A0A6A6ANQ4"/>
<dbReference type="CDD" id="cd14710">
    <property type="entry name" value="bZIP_HAC1-like"/>
    <property type="match status" value="1"/>
</dbReference>
<evidence type="ECO:0000259" key="9">
    <source>
        <dbReference type="PROSITE" id="PS50217"/>
    </source>
</evidence>
<proteinExistence type="inferred from homology"/>
<evidence type="ECO:0000256" key="7">
    <source>
        <dbReference type="ARBA" id="ARBA00023242"/>
    </source>
</evidence>
<evidence type="ECO:0000256" key="5">
    <source>
        <dbReference type="ARBA" id="ARBA00023163"/>
    </source>
</evidence>
<dbReference type="GO" id="GO:0000981">
    <property type="term" value="F:DNA-binding transcription factor activity, RNA polymerase II-specific"/>
    <property type="evidence" value="ECO:0007669"/>
    <property type="project" value="InterPro"/>
</dbReference>
<feature type="region of interest" description="Disordered" evidence="8">
    <location>
        <begin position="186"/>
        <end position="219"/>
    </location>
</feature>
<dbReference type="PROSITE" id="PS00036">
    <property type="entry name" value="BZIP_BASIC"/>
    <property type="match status" value="1"/>
</dbReference>
<evidence type="ECO:0000256" key="2">
    <source>
        <dbReference type="ARBA" id="ARBA00007163"/>
    </source>
</evidence>
<feature type="compositionally biased region" description="Low complexity" evidence="8">
    <location>
        <begin position="52"/>
        <end position="61"/>
    </location>
</feature>